<gene>
    <name evidence="1" type="ORF">SBVP3_00137</name>
</gene>
<dbReference type="InterPro" id="IPR056472">
    <property type="entry name" value="HCP"/>
</dbReference>
<proteinExistence type="predicted"/>
<protein>
    <recommendedName>
        <fullName evidence="3">Head completion protein</fullName>
    </recommendedName>
</protein>
<organism evidence="1 2">
    <name type="scientific">Vibrio phage phi 3</name>
    <dbReference type="NCBI Taxonomy" id="1589298"/>
    <lineage>
        <taxon>Viruses</taxon>
        <taxon>Duplodnaviria</taxon>
        <taxon>Heunggongvirae</taxon>
        <taxon>Uroviricota</taxon>
        <taxon>Caudoviricetes</taxon>
        <taxon>Demerecviridae</taxon>
        <taxon>Ermolyevavirinae</taxon>
        <taxon>Jesfedecavirus</taxon>
        <taxon>Jesfedecavirus phi3</taxon>
    </lineage>
</organism>
<dbReference type="RefSeq" id="YP_009207602.1">
    <property type="nucleotide sequence ID" value="NC_028895.1"/>
</dbReference>
<dbReference type="Proteomes" id="UP000031804">
    <property type="component" value="Segment"/>
</dbReference>
<accession>A0A0B5HAV9</accession>
<dbReference type="OrthoDB" id="26683at10239"/>
<evidence type="ECO:0000313" key="1">
    <source>
        <dbReference type="EMBL" id="AJF40904.1"/>
    </source>
</evidence>
<dbReference type="EMBL" id="KP280063">
    <property type="protein sequence ID" value="AJF40904.1"/>
    <property type="molecule type" value="Genomic_DNA"/>
</dbReference>
<evidence type="ECO:0008006" key="3">
    <source>
        <dbReference type="Google" id="ProtNLM"/>
    </source>
</evidence>
<reference evidence="1 2" key="1">
    <citation type="submission" date="2014-12" db="EMBL/GenBank/DDBJ databases">
        <title>Complete genome sequences of three Vibrio cholerae specific bacteriophages.</title>
        <authorList>
            <person name="Bhandare S.G."/>
            <person name="Warry A."/>
            <person name="Emes R.D."/>
            <person name="Hooton S.P.T."/>
            <person name="Barrow P.A."/>
            <person name="Atterbury R.J."/>
        </authorList>
    </citation>
    <scope>NUCLEOTIDE SEQUENCE [LARGE SCALE GENOMIC DNA]</scope>
</reference>
<evidence type="ECO:0000313" key="2">
    <source>
        <dbReference type="Proteomes" id="UP000031804"/>
    </source>
</evidence>
<dbReference type="Pfam" id="PF24163">
    <property type="entry name" value="HCP"/>
    <property type="match status" value="1"/>
</dbReference>
<dbReference type="KEGG" id="vg:26634115"/>
<keyword evidence="2" id="KW-1185">Reference proteome</keyword>
<sequence>MTIITVEEYKDFIGSTSTKEDARILELLGAVTKIIEGYIGYDISPVGATKSTTLVTSKGRNSYFLDFSTEFSLVSITYKDRFKNVYNIPLEDVVVAPSGRIDIIFPPVEIQDRALLVIEYTADNAVTEDLKLAAKLLTRYYFKDEYNVQSITASGASVSFITGKNLPPHVRTILDLHRNL</sequence>
<name>A0A0B5HAV9_9CAUD</name>
<dbReference type="GeneID" id="26634115"/>